<reference evidence="1" key="2">
    <citation type="submission" date="2008-12" db="EMBL/GenBank/DDBJ databases">
        <title>Improved gene annotation of the rice (Oryza sativa) genomes.</title>
        <authorList>
            <person name="Wang J."/>
            <person name="Li R."/>
            <person name="Fan W."/>
            <person name="Huang Q."/>
            <person name="Zhang J."/>
            <person name="Zhou Y."/>
            <person name="Hu Y."/>
            <person name="Zi S."/>
            <person name="Li J."/>
            <person name="Ni P."/>
            <person name="Zheng H."/>
            <person name="Zhang Y."/>
            <person name="Zhao M."/>
            <person name="Hao Q."/>
            <person name="McDermott J."/>
            <person name="Samudrala R."/>
            <person name="Kristiansen K."/>
            <person name="Wong G.K.-S."/>
        </authorList>
    </citation>
    <scope>NUCLEOTIDE SEQUENCE</scope>
</reference>
<dbReference type="AlphaFoldDB" id="A0A8J8Y718"/>
<dbReference type="HOGENOM" id="CLU_3072059_0_0_1"/>
<dbReference type="Proteomes" id="UP000007752">
    <property type="component" value="Chromosome 6"/>
</dbReference>
<protein>
    <submittedName>
        <fullName evidence="1">Uncharacterized protein</fullName>
    </submittedName>
</protein>
<organism evidence="1">
    <name type="scientific">Oryza sativa subsp. japonica</name>
    <name type="common">Rice</name>
    <dbReference type="NCBI Taxonomy" id="39947"/>
    <lineage>
        <taxon>Eukaryota</taxon>
        <taxon>Viridiplantae</taxon>
        <taxon>Streptophyta</taxon>
        <taxon>Embryophyta</taxon>
        <taxon>Tracheophyta</taxon>
        <taxon>Spermatophyta</taxon>
        <taxon>Magnoliopsida</taxon>
        <taxon>Liliopsida</taxon>
        <taxon>Poales</taxon>
        <taxon>Poaceae</taxon>
        <taxon>BOP clade</taxon>
        <taxon>Oryzoideae</taxon>
        <taxon>Oryzeae</taxon>
        <taxon>Oryzinae</taxon>
        <taxon>Oryza</taxon>
        <taxon>Oryza sativa</taxon>
    </lineage>
</organism>
<dbReference type="Gramene" id="Os06t0508800-01">
    <property type="protein sequence ID" value="Os06t0508800-01"/>
    <property type="gene ID" value="Os06g0508800"/>
</dbReference>
<gene>
    <name evidence="1" type="ORF">OsJ_21496</name>
</gene>
<proteinExistence type="predicted"/>
<accession>A0A8J8Y718</accession>
<evidence type="ECO:0000313" key="1">
    <source>
        <dbReference type="EMBL" id="EEE65791.1"/>
    </source>
</evidence>
<dbReference type="EMBL" id="CM000143">
    <property type="protein sequence ID" value="EEE65791.1"/>
    <property type="molecule type" value="Genomic_DNA"/>
</dbReference>
<reference evidence="1" key="1">
    <citation type="journal article" date="2005" name="PLoS Biol.">
        <title>The genomes of Oryza sativa: a history of duplications.</title>
        <authorList>
            <person name="Yu J."/>
            <person name="Wang J."/>
            <person name="Lin W."/>
            <person name="Li S."/>
            <person name="Li H."/>
            <person name="Zhou J."/>
            <person name="Ni P."/>
            <person name="Dong W."/>
            <person name="Hu S."/>
            <person name="Zeng C."/>
            <person name="Zhang J."/>
            <person name="Zhang Y."/>
            <person name="Li R."/>
            <person name="Xu Z."/>
            <person name="Li S."/>
            <person name="Li X."/>
            <person name="Zheng H."/>
            <person name="Cong L."/>
            <person name="Lin L."/>
            <person name="Yin J."/>
            <person name="Geng J."/>
            <person name="Li G."/>
            <person name="Shi J."/>
            <person name="Liu J."/>
            <person name="Lv H."/>
            <person name="Li J."/>
            <person name="Wang J."/>
            <person name="Deng Y."/>
            <person name="Ran L."/>
            <person name="Shi X."/>
            <person name="Wang X."/>
            <person name="Wu Q."/>
            <person name="Li C."/>
            <person name="Ren X."/>
            <person name="Wang J."/>
            <person name="Wang X."/>
            <person name="Li D."/>
            <person name="Liu D."/>
            <person name="Zhang X."/>
            <person name="Ji Z."/>
            <person name="Zhao W."/>
            <person name="Sun Y."/>
            <person name="Zhang Z."/>
            <person name="Bao J."/>
            <person name="Han Y."/>
            <person name="Dong L."/>
            <person name="Ji J."/>
            <person name="Chen P."/>
            <person name="Wu S."/>
            <person name="Liu J."/>
            <person name="Xiao Y."/>
            <person name="Bu D."/>
            <person name="Tan J."/>
            <person name="Yang L."/>
            <person name="Ye C."/>
            <person name="Zhang J."/>
            <person name="Xu J."/>
            <person name="Zhou Y."/>
            <person name="Yu Y."/>
            <person name="Zhang B."/>
            <person name="Zhuang S."/>
            <person name="Wei H."/>
            <person name="Liu B."/>
            <person name="Lei M."/>
            <person name="Yu H."/>
            <person name="Li Y."/>
            <person name="Xu H."/>
            <person name="Wei S."/>
            <person name="He X."/>
            <person name="Fang L."/>
            <person name="Zhang Z."/>
            <person name="Zhang Y."/>
            <person name="Huang X."/>
            <person name="Su Z."/>
            <person name="Tong W."/>
            <person name="Li J."/>
            <person name="Tong Z."/>
            <person name="Li S."/>
            <person name="Ye J."/>
            <person name="Wang L."/>
            <person name="Fang L."/>
            <person name="Lei T."/>
            <person name="Chen C."/>
            <person name="Chen H."/>
            <person name="Xu Z."/>
            <person name="Li H."/>
            <person name="Huang H."/>
            <person name="Zhang F."/>
            <person name="Xu H."/>
            <person name="Li N."/>
            <person name="Zhao C."/>
            <person name="Li S."/>
            <person name="Dong L."/>
            <person name="Huang Y."/>
            <person name="Li L."/>
            <person name="Xi Y."/>
            <person name="Qi Q."/>
            <person name="Li W."/>
            <person name="Zhang B."/>
            <person name="Hu W."/>
            <person name="Zhang Y."/>
            <person name="Tian X."/>
            <person name="Jiao Y."/>
            <person name="Liang X."/>
            <person name="Jin J."/>
            <person name="Gao L."/>
            <person name="Zheng W."/>
            <person name="Hao B."/>
            <person name="Liu S."/>
            <person name="Wang W."/>
            <person name="Yuan L."/>
            <person name="Cao M."/>
            <person name="McDermott J."/>
            <person name="Samudrala R."/>
            <person name="Wang J."/>
            <person name="Wong G.K."/>
            <person name="Yang H."/>
        </authorList>
    </citation>
    <scope>NUCLEOTIDE SEQUENCE [LARGE SCALE GENOMIC DNA]</scope>
</reference>
<sequence>MWLRFGCGWSKCASHYTTVHSHEKVSSIKMIEHPATCALLHLLPYEDEAGSSS</sequence>
<name>A0A8J8Y718_ORYSJ</name>